<dbReference type="PANTHER" id="PTHR44688">
    <property type="entry name" value="DNA-BINDING TRANSCRIPTIONAL ACTIVATOR DEVR_DOSR"/>
    <property type="match status" value="1"/>
</dbReference>
<dbReference type="InterPro" id="IPR027417">
    <property type="entry name" value="P-loop_NTPase"/>
</dbReference>
<dbReference type="PANTHER" id="PTHR44688:SF16">
    <property type="entry name" value="DNA-BINDING TRANSCRIPTIONAL ACTIVATOR DEVR_DOSR"/>
    <property type="match status" value="1"/>
</dbReference>
<dbReference type="GO" id="GO:0003677">
    <property type="term" value="F:DNA binding"/>
    <property type="evidence" value="ECO:0007669"/>
    <property type="project" value="UniProtKB-KW"/>
</dbReference>
<dbReference type="Proteomes" id="UP000305233">
    <property type="component" value="Unassembled WGS sequence"/>
</dbReference>
<dbReference type="RefSeq" id="WP_136453051.1">
    <property type="nucleotide sequence ID" value="NZ_SSWH01000002.1"/>
</dbReference>
<name>A0A4S5E8E0_9MICC</name>
<keyword evidence="2" id="KW-0238">DNA-binding</keyword>
<dbReference type="InterPro" id="IPR036388">
    <property type="entry name" value="WH-like_DNA-bd_sf"/>
</dbReference>
<organism evidence="6 7">
    <name type="scientific">Arthrobacter echini</name>
    <dbReference type="NCBI Taxonomy" id="1529066"/>
    <lineage>
        <taxon>Bacteria</taxon>
        <taxon>Bacillati</taxon>
        <taxon>Actinomycetota</taxon>
        <taxon>Actinomycetes</taxon>
        <taxon>Micrococcales</taxon>
        <taxon>Micrococcaceae</taxon>
        <taxon>Arthrobacter</taxon>
    </lineage>
</organism>
<dbReference type="Pfam" id="PF00196">
    <property type="entry name" value="GerE"/>
    <property type="match status" value="1"/>
</dbReference>
<feature type="domain" description="HTH luxR-type" evidence="5">
    <location>
        <begin position="838"/>
        <end position="903"/>
    </location>
</feature>
<dbReference type="Pfam" id="PF13191">
    <property type="entry name" value="AAA_16"/>
    <property type="match status" value="1"/>
</dbReference>
<dbReference type="PROSITE" id="PS50043">
    <property type="entry name" value="HTH_LUXR_2"/>
    <property type="match status" value="1"/>
</dbReference>
<dbReference type="InterPro" id="IPR003593">
    <property type="entry name" value="AAA+_ATPase"/>
</dbReference>
<dbReference type="PRINTS" id="PR00038">
    <property type="entry name" value="HTHLUXR"/>
</dbReference>
<dbReference type="OrthoDB" id="3197423at2"/>
<evidence type="ECO:0000256" key="4">
    <source>
        <dbReference type="SAM" id="MobiDB-lite"/>
    </source>
</evidence>
<dbReference type="CDD" id="cd06170">
    <property type="entry name" value="LuxR_C_like"/>
    <property type="match status" value="1"/>
</dbReference>
<dbReference type="InterPro" id="IPR000792">
    <property type="entry name" value="Tscrpt_reg_LuxR_C"/>
</dbReference>
<evidence type="ECO:0000259" key="5">
    <source>
        <dbReference type="PROSITE" id="PS50043"/>
    </source>
</evidence>
<dbReference type="EMBL" id="SSWH01000002">
    <property type="protein sequence ID" value="THJ67854.1"/>
    <property type="molecule type" value="Genomic_DNA"/>
</dbReference>
<proteinExistence type="predicted"/>
<protein>
    <recommendedName>
        <fullName evidence="5">HTH luxR-type domain-containing protein</fullName>
    </recommendedName>
</protein>
<evidence type="ECO:0000256" key="1">
    <source>
        <dbReference type="ARBA" id="ARBA00023015"/>
    </source>
</evidence>
<dbReference type="Gene3D" id="1.10.10.10">
    <property type="entry name" value="Winged helix-like DNA-binding domain superfamily/Winged helix DNA-binding domain"/>
    <property type="match status" value="1"/>
</dbReference>
<comment type="caution">
    <text evidence="6">The sequence shown here is derived from an EMBL/GenBank/DDBJ whole genome shotgun (WGS) entry which is preliminary data.</text>
</comment>
<evidence type="ECO:0000256" key="3">
    <source>
        <dbReference type="ARBA" id="ARBA00023163"/>
    </source>
</evidence>
<dbReference type="PROSITE" id="PS00622">
    <property type="entry name" value="HTH_LUXR_1"/>
    <property type="match status" value="1"/>
</dbReference>
<dbReference type="GO" id="GO:0006355">
    <property type="term" value="P:regulation of DNA-templated transcription"/>
    <property type="evidence" value="ECO:0007669"/>
    <property type="project" value="InterPro"/>
</dbReference>
<keyword evidence="1" id="KW-0805">Transcription regulation</keyword>
<dbReference type="AlphaFoldDB" id="A0A4S5E8E0"/>
<sequence length="905" mass="97149">MCPQNLVDGSAVRPPVRSSREAAGRQAWRASAPECFVGREEEIALVLEALVRIGSAGTVVAGVPGSGKSAFLQQVQRRLTSAYVLHGRAELAPVPYHCLRSLVPGLPAELTHPALIAKAILRLVHQAAGSREAVLVIDDAEHLDELPIAVIGQVALTHGPRVVLSVTDTAQVNPSLLALWRSGDLQRIDLPELSFSQVWLLAEVVLGAPLSREGAEAVAEVAVATPRSILERIRDLTQRSALVRRKDVWVHAEHPAPCLHGVDAFLSGGPSVSANQRDILVLVALLGSPSWTDVALIADPTDLDELQSAGLLRVDGRRMPRISLTTPRMASGLTDAVSPSVAAHLYSRLSRMGGALDDLRRDPVRDVLWRLKAGRAVTIEETAHALQLLDGSGDYGRVIRLIASLGNAGKRSCISCQGLVAALQQGHYDEASAFAGLLAARREYLEPEKLVACGIEQARLQRVSSIPSAAQTLQKLAARTSAWRRAADTPGAVSEVDLFERRIRVARAELAAFEGRFRDNLDALTSLVCTDSPDALSVEERGLQVTAQSLLLEANILAGHPNPELTHALSLQLADPRISYRIADAALLRVRLASMLTGGQGEALPAAPQRTQAIPWSSERGSLAQLLTGLDLLAAGRREEAGTALRTVVQQVRDADPHGILNLAAAALTLCCTDEGSAQRVTAGLPLTDAERRSSWLMRRAASFYRTCFAARVGSRSQAAAGFHARAADDRARGAGAWALTSLAAAACLGRREALAALVRSSDSSHESRERVRWLYVRALMSSDPESLLGVMRTAVPSSEHQPGYLRAATRATRGQNGPRRRRTDPDLASRAQTAVDADLRLSMLTAREKEIATLAATGRRNHDIAREVFLSVRTVEGHLYRAYAKLGVSSRVELNELLLPPGNP</sequence>
<dbReference type="InterPro" id="IPR016032">
    <property type="entry name" value="Sig_transdc_resp-reg_C-effctor"/>
</dbReference>
<accession>A0A4S5E8E0</accession>
<feature type="region of interest" description="Disordered" evidence="4">
    <location>
        <begin position="800"/>
        <end position="830"/>
    </location>
</feature>
<gene>
    <name evidence="6" type="ORF">E8P82_03195</name>
</gene>
<dbReference type="SMART" id="SM00382">
    <property type="entry name" value="AAA"/>
    <property type="match status" value="1"/>
</dbReference>
<reference evidence="6 7" key="1">
    <citation type="submission" date="2019-04" db="EMBL/GenBank/DDBJ databases">
        <authorList>
            <person name="Liu Q."/>
            <person name="Xin Y.-H."/>
        </authorList>
    </citation>
    <scope>NUCLEOTIDE SEQUENCE [LARGE SCALE GENOMIC DNA]</scope>
    <source>
        <strain evidence="6 7">AM23</strain>
    </source>
</reference>
<dbReference type="InterPro" id="IPR041664">
    <property type="entry name" value="AAA_16"/>
</dbReference>
<dbReference type="SUPFAM" id="SSF52540">
    <property type="entry name" value="P-loop containing nucleoside triphosphate hydrolases"/>
    <property type="match status" value="1"/>
</dbReference>
<dbReference type="SMART" id="SM00421">
    <property type="entry name" value="HTH_LUXR"/>
    <property type="match status" value="1"/>
</dbReference>
<evidence type="ECO:0000313" key="6">
    <source>
        <dbReference type="EMBL" id="THJ67854.1"/>
    </source>
</evidence>
<evidence type="ECO:0000256" key="2">
    <source>
        <dbReference type="ARBA" id="ARBA00023125"/>
    </source>
</evidence>
<dbReference type="SUPFAM" id="SSF46894">
    <property type="entry name" value="C-terminal effector domain of the bipartite response regulators"/>
    <property type="match status" value="1"/>
</dbReference>
<keyword evidence="3" id="KW-0804">Transcription</keyword>
<keyword evidence="7" id="KW-1185">Reference proteome</keyword>
<evidence type="ECO:0000313" key="7">
    <source>
        <dbReference type="Proteomes" id="UP000305233"/>
    </source>
</evidence>
<dbReference type="Gene3D" id="3.40.50.300">
    <property type="entry name" value="P-loop containing nucleotide triphosphate hydrolases"/>
    <property type="match status" value="1"/>
</dbReference>